<protein>
    <submittedName>
        <fullName evidence="3">11149_t:CDS:1</fullName>
    </submittedName>
</protein>
<evidence type="ECO:0000256" key="1">
    <source>
        <dbReference type="SAM" id="Phobius"/>
    </source>
</evidence>
<dbReference type="Proteomes" id="UP000789706">
    <property type="component" value="Unassembled WGS sequence"/>
</dbReference>
<feature type="transmembrane region" description="Helical" evidence="1">
    <location>
        <begin position="195"/>
        <end position="220"/>
    </location>
</feature>
<evidence type="ECO:0000313" key="3">
    <source>
        <dbReference type="EMBL" id="CAG8446822.1"/>
    </source>
</evidence>
<gene>
    <name evidence="3" type="ORF">DEBURN_LOCUS1850</name>
</gene>
<keyword evidence="4" id="KW-1185">Reference proteome</keyword>
<comment type="caution">
    <text evidence="3">The sequence shown here is derived from an EMBL/GenBank/DDBJ whole genome shotgun (WGS) entry which is preliminary data.</text>
</comment>
<evidence type="ECO:0000313" key="4">
    <source>
        <dbReference type="Proteomes" id="UP000789706"/>
    </source>
</evidence>
<feature type="signal peptide" evidence="2">
    <location>
        <begin position="1"/>
        <end position="28"/>
    </location>
</feature>
<sequence>MAFKIMISNIFTYTTLLFLLMSPLFINSSPVPDNNLDSFLSSPSSIDKRETFVAFGDFKDQVTGRVTFTRLPNKCVRVTGQCNTGFTDPNPTNYKIRIVYRPLCPAYIRRLDLLPPMKMVVNVGGSSGFEGDFCNFSVDGILGMFVQVQLKNNIIGYAPIQAGALIISFLSLFNAASVIFATISTLCNPQRYNSYYAYSASLVVYSLLFFAFSFGLYVTIQERRVDLIERYALILYAYVFISAAMNLGTIFILMNNKIYFARVVSAYAEQTEFLLHHNTPRTIVVQITNRLYPKQLMLKELHGKIDALVEKHKDGRSFVSVASLVYDEAGGTGGKPDE</sequence>
<feature type="transmembrane region" description="Helical" evidence="1">
    <location>
        <begin position="232"/>
        <end position="253"/>
    </location>
</feature>
<keyword evidence="2" id="KW-0732">Signal</keyword>
<reference evidence="3" key="1">
    <citation type="submission" date="2021-06" db="EMBL/GenBank/DDBJ databases">
        <authorList>
            <person name="Kallberg Y."/>
            <person name="Tangrot J."/>
            <person name="Rosling A."/>
        </authorList>
    </citation>
    <scope>NUCLEOTIDE SEQUENCE</scope>
    <source>
        <strain evidence="3">AZ414A</strain>
    </source>
</reference>
<keyword evidence="1" id="KW-1133">Transmembrane helix</keyword>
<keyword evidence="1" id="KW-0812">Transmembrane</keyword>
<evidence type="ECO:0000256" key="2">
    <source>
        <dbReference type="SAM" id="SignalP"/>
    </source>
</evidence>
<dbReference type="OrthoDB" id="2357055at2759"/>
<name>A0A9N8VDC0_9GLOM</name>
<dbReference type="EMBL" id="CAJVPK010000091">
    <property type="protein sequence ID" value="CAG8446822.1"/>
    <property type="molecule type" value="Genomic_DNA"/>
</dbReference>
<organism evidence="3 4">
    <name type="scientific">Diversispora eburnea</name>
    <dbReference type="NCBI Taxonomy" id="1213867"/>
    <lineage>
        <taxon>Eukaryota</taxon>
        <taxon>Fungi</taxon>
        <taxon>Fungi incertae sedis</taxon>
        <taxon>Mucoromycota</taxon>
        <taxon>Glomeromycotina</taxon>
        <taxon>Glomeromycetes</taxon>
        <taxon>Diversisporales</taxon>
        <taxon>Diversisporaceae</taxon>
        <taxon>Diversispora</taxon>
    </lineage>
</organism>
<feature type="chain" id="PRO_5040433089" evidence="2">
    <location>
        <begin position="29"/>
        <end position="338"/>
    </location>
</feature>
<accession>A0A9N8VDC0</accession>
<proteinExistence type="predicted"/>
<feature type="transmembrane region" description="Helical" evidence="1">
    <location>
        <begin position="162"/>
        <end position="183"/>
    </location>
</feature>
<dbReference type="AlphaFoldDB" id="A0A9N8VDC0"/>
<keyword evidence="1" id="KW-0472">Membrane</keyword>